<feature type="chain" id="PRO_5040299158" description="Secreted protein" evidence="1">
    <location>
        <begin position="29"/>
        <end position="86"/>
    </location>
</feature>
<accession>A0A9P0Z042</accession>
<comment type="caution">
    <text evidence="2">The sequence shown here is derived from an EMBL/GenBank/DDBJ whole genome shotgun (WGS) entry which is preliminary data.</text>
</comment>
<evidence type="ECO:0000313" key="3">
    <source>
        <dbReference type="Proteomes" id="UP001152484"/>
    </source>
</evidence>
<evidence type="ECO:0000313" key="2">
    <source>
        <dbReference type="EMBL" id="CAH9081584.1"/>
    </source>
</evidence>
<dbReference type="Proteomes" id="UP001152484">
    <property type="component" value="Unassembled WGS sequence"/>
</dbReference>
<keyword evidence="3" id="KW-1185">Reference proteome</keyword>
<sequence>MGLKRQIILILNVLMFGIVTMLDEIALADERVVVESLYQCWIVKPWSDALTVVELVFIHIAKDRPPPETPPYREEFCGILRLRIPS</sequence>
<keyword evidence="1" id="KW-0732">Signal</keyword>
<protein>
    <recommendedName>
        <fullName evidence="4">Secreted protein</fullName>
    </recommendedName>
</protein>
<name>A0A9P0Z042_CUSEU</name>
<gene>
    <name evidence="2" type="ORF">CEURO_LOCUS7957</name>
</gene>
<evidence type="ECO:0000256" key="1">
    <source>
        <dbReference type="SAM" id="SignalP"/>
    </source>
</evidence>
<proteinExistence type="predicted"/>
<reference evidence="2" key="1">
    <citation type="submission" date="2022-07" db="EMBL/GenBank/DDBJ databases">
        <authorList>
            <person name="Macas J."/>
            <person name="Novak P."/>
            <person name="Neumann P."/>
        </authorList>
    </citation>
    <scope>NUCLEOTIDE SEQUENCE</scope>
</reference>
<dbReference type="AlphaFoldDB" id="A0A9P0Z042"/>
<feature type="signal peptide" evidence="1">
    <location>
        <begin position="1"/>
        <end position="28"/>
    </location>
</feature>
<evidence type="ECO:0008006" key="4">
    <source>
        <dbReference type="Google" id="ProtNLM"/>
    </source>
</evidence>
<organism evidence="2 3">
    <name type="scientific">Cuscuta europaea</name>
    <name type="common">European dodder</name>
    <dbReference type="NCBI Taxonomy" id="41803"/>
    <lineage>
        <taxon>Eukaryota</taxon>
        <taxon>Viridiplantae</taxon>
        <taxon>Streptophyta</taxon>
        <taxon>Embryophyta</taxon>
        <taxon>Tracheophyta</taxon>
        <taxon>Spermatophyta</taxon>
        <taxon>Magnoliopsida</taxon>
        <taxon>eudicotyledons</taxon>
        <taxon>Gunneridae</taxon>
        <taxon>Pentapetalae</taxon>
        <taxon>asterids</taxon>
        <taxon>lamiids</taxon>
        <taxon>Solanales</taxon>
        <taxon>Convolvulaceae</taxon>
        <taxon>Cuscuteae</taxon>
        <taxon>Cuscuta</taxon>
        <taxon>Cuscuta subgen. Cuscuta</taxon>
    </lineage>
</organism>
<dbReference type="EMBL" id="CAMAPE010000014">
    <property type="protein sequence ID" value="CAH9081584.1"/>
    <property type="molecule type" value="Genomic_DNA"/>
</dbReference>